<evidence type="ECO:0000256" key="11">
    <source>
        <dbReference type="SAM" id="SignalP"/>
    </source>
</evidence>
<evidence type="ECO:0000256" key="4">
    <source>
        <dbReference type="ARBA" id="ARBA00022670"/>
    </source>
</evidence>
<keyword evidence="4" id="KW-0645">Protease</keyword>
<keyword evidence="7" id="KW-0378">Hydrolase</keyword>
<dbReference type="GO" id="GO:0046872">
    <property type="term" value="F:metal ion binding"/>
    <property type="evidence" value="ECO:0007669"/>
    <property type="project" value="UniProtKB-KW"/>
</dbReference>
<dbReference type="PANTHER" id="PTHR13062:SF12">
    <property type="entry name" value="ALPHA-2-MACROGLOBULIN DOMAIN-CONTAINING PROTEIN"/>
    <property type="match status" value="1"/>
</dbReference>
<evidence type="ECO:0000256" key="1">
    <source>
        <dbReference type="ARBA" id="ARBA00001947"/>
    </source>
</evidence>
<dbReference type="Gene3D" id="2.60.40.3710">
    <property type="match status" value="1"/>
</dbReference>
<dbReference type="PANTHER" id="PTHR13062">
    <property type="entry name" value="COLLAGENASE"/>
    <property type="match status" value="1"/>
</dbReference>
<proteinExistence type="predicted"/>
<dbReference type="GO" id="GO:0006508">
    <property type="term" value="P:proteolysis"/>
    <property type="evidence" value="ECO:0007669"/>
    <property type="project" value="UniProtKB-KW"/>
</dbReference>
<evidence type="ECO:0000256" key="3">
    <source>
        <dbReference type="ARBA" id="ARBA00022525"/>
    </source>
</evidence>
<keyword evidence="6 11" id="KW-0732">Signal</keyword>
<feature type="region of interest" description="Disordered" evidence="10">
    <location>
        <begin position="300"/>
        <end position="322"/>
    </location>
</feature>
<feature type="region of interest" description="Disordered" evidence="10">
    <location>
        <begin position="1026"/>
        <end position="1047"/>
    </location>
</feature>
<keyword evidence="9" id="KW-0482">Metalloprotease</keyword>
<dbReference type="EMBL" id="CDMZ01001877">
    <property type="protein sequence ID" value="CEM38771.1"/>
    <property type="molecule type" value="Genomic_DNA"/>
</dbReference>
<reference evidence="12" key="1">
    <citation type="submission" date="2014-11" db="EMBL/GenBank/DDBJ databases">
        <authorList>
            <person name="Otto D Thomas"/>
            <person name="Naeem Raeece"/>
        </authorList>
    </citation>
    <scope>NUCLEOTIDE SEQUENCE</scope>
</reference>
<accession>A0A0G4H4R2</accession>
<dbReference type="GO" id="GO:0008237">
    <property type="term" value="F:metallopeptidase activity"/>
    <property type="evidence" value="ECO:0007669"/>
    <property type="project" value="UniProtKB-KW"/>
</dbReference>
<evidence type="ECO:0000256" key="5">
    <source>
        <dbReference type="ARBA" id="ARBA00022723"/>
    </source>
</evidence>
<comment type="cofactor">
    <cofactor evidence="1">
        <name>Zn(2+)</name>
        <dbReference type="ChEBI" id="CHEBI:29105"/>
    </cofactor>
</comment>
<feature type="signal peptide" evidence="11">
    <location>
        <begin position="1"/>
        <end position="16"/>
    </location>
</feature>
<feature type="region of interest" description="Disordered" evidence="10">
    <location>
        <begin position="1729"/>
        <end position="1751"/>
    </location>
</feature>
<feature type="chain" id="PRO_5005191111" evidence="11">
    <location>
        <begin position="17"/>
        <end position="2013"/>
    </location>
</feature>
<feature type="compositionally biased region" description="Low complexity" evidence="10">
    <location>
        <begin position="158"/>
        <end position="179"/>
    </location>
</feature>
<evidence type="ECO:0000256" key="9">
    <source>
        <dbReference type="ARBA" id="ARBA00023049"/>
    </source>
</evidence>
<evidence type="ECO:0000256" key="10">
    <source>
        <dbReference type="SAM" id="MobiDB-lite"/>
    </source>
</evidence>
<gene>
    <name evidence="12" type="ORF">Cvel_24671</name>
</gene>
<feature type="region of interest" description="Disordered" evidence="10">
    <location>
        <begin position="152"/>
        <end position="184"/>
    </location>
</feature>
<protein>
    <submittedName>
        <fullName evidence="12">Uncharacterized protein</fullName>
    </submittedName>
</protein>
<evidence type="ECO:0000313" key="12">
    <source>
        <dbReference type="EMBL" id="CEM38771.1"/>
    </source>
</evidence>
<evidence type="ECO:0000256" key="6">
    <source>
        <dbReference type="ARBA" id="ARBA00022729"/>
    </source>
</evidence>
<comment type="subcellular location">
    <subcellularLocation>
        <location evidence="2">Secreted</location>
    </subcellularLocation>
</comment>
<dbReference type="GO" id="GO:0005576">
    <property type="term" value="C:extracellular region"/>
    <property type="evidence" value="ECO:0007669"/>
    <property type="project" value="UniProtKB-SubCell"/>
</dbReference>
<dbReference type="VEuPathDB" id="CryptoDB:Cvel_24671"/>
<evidence type="ECO:0000256" key="7">
    <source>
        <dbReference type="ARBA" id="ARBA00022801"/>
    </source>
</evidence>
<feature type="region of interest" description="Disordered" evidence="10">
    <location>
        <begin position="1442"/>
        <end position="1461"/>
    </location>
</feature>
<evidence type="ECO:0000256" key="8">
    <source>
        <dbReference type="ARBA" id="ARBA00022833"/>
    </source>
</evidence>
<keyword evidence="8" id="KW-0862">Zinc</keyword>
<name>A0A0G4H4R2_9ALVE</name>
<evidence type="ECO:0000256" key="2">
    <source>
        <dbReference type="ARBA" id="ARBA00004613"/>
    </source>
</evidence>
<keyword evidence="3" id="KW-0964">Secreted</keyword>
<sequence length="2013" mass="214391">MFRSLLVLLCALLVGAQFEPDFKIVSFLPEGGVLRNRQAITVVFNIPVLPLGADLAKESLDAAHTPFTVESLNGNGTVAGTVYWVTTSIARFDPDFDWPTDLKVAVRLNRSLRSASGQKLLEEGLPEDREFLTPTQTLRVISVSSKMAEEATDGKWTSALPTAPSSSSFSRVPSRRASPTVHEVPPDGKVKVRFDFPVSTASLSTTGSDPFVEAVPVRVGEGEEEEEDGPLLLPDGAVPCEDDPIIPVPFFVRLPSPAPSPPFGERTKAEGHLCAEFSFPQSSLQSGKRYELRLKNGAMYHPAAGPSGEGEGGEDNEEGMNMNQPLLTGLRPFQLIPRNAVEGPNGNITASEPVSTEWKRQRVFVNHGLPKGDAALEAFKERLRLSPRVGGGLDVEQVDVCTLQLSGDLKPGETYTLSVRGSEEIKDGLGMPLQDSSIRFTVNPVDAEVASPSVRLLSFPLAAVQRELSSLAAMQTETEVAEFDWPAIVKRALGGGTEETPEPASEGSTTGASRLRGDLLNLPLQRGEAEPTPQPQTPARMPRRVERAEVGVSPMSVDEEGDALKNLNHIKSLFWNQQAAAEPDRTFDLLAETDGEGGNAKIANVTLSLGETSKFWRMDKDTEFCTTVQRTASQRVTPASTLPSRAVRGLQAEPEERCFDSAEQTMVSIPSVQISTVKFYTRREKAVEKEGEEGESLHTEMETAYRMAARVQSLEETGAGVEKATVALWSLERRSSTVSLASSAETDKDGVAVVDFLMDGPSTAHVLTVTLADGETYVSPTLDYSFGMRTTTDRYILGSVDTGAAPDVQGFSASDVRGVWSTDRAVYKPGEDLAVHGYAVASPKACAATAAAVGVERTEADGPCPLEALEANKKPLAVLMKFTWGRNSWRDQKCSLVKVPLDAAFGSFQTEVPVPPDADYGILQNPDFAIVSQEYELSEQLLEKPCTYLNSYGLMQFTSVKGPSNIVIADPRPPSVIINLDVPPFVPPQNGTASLPVSGSLMTFTGSPVMQLVDLTLEISLQTVEKKNGQEEEDEESGDAQEKTVDIPTGSEDVKATLLPQQKKLILSALDLYSASEDGSFAFTFQIPKGDGDGENQPYTFRATAGDALLVTAEAKGLAGEFVTETMTSAVDRSPLYISHLELLPSQPLPGRLFSVSATVKERPRAPASADATNAKVQVTMLEAQQPLYERQQTDATYQYFDYAYVLPSGRAPQSIPCSQVIAPFLLESGGVDIDSMVASGNFTLKGTCEDAASPECALRMDALKHHIVIAQVGDSEEAFSTGCAYVGKTLEEWEAAPLTSFSPTGLQAKLVEPEVHFGEVAKLSIENSFHGDADLTVFVGTGDYGKVLTFTVPPNQDAEKKRTVSEFELGPVPSDCLGGCPVYVFLSAPLSLDGSLLKSISPLPPMSPLLPDFGPQLLEKFLTLKAKRPDEGVEAVSVTLRPGTSEGEEDGTPNGGIGLSAGGRGEEGLPVFAPGQTVEAEVEVLVAPPLSSAEETTVPQEEEVDVEVEVTLLVVDSSLLELRPLEMMEAEDALVVFDPNMIVDNGYSSLEHFASPEGLHEAARILAQRANEDPHAKVSPLPSLASDRDSQRLHEGVEEFLKKHFGMITTGPGVSNGNSNFLPFMSRGGVFSETFAMRGAVADSAVPESYSAVPQMAFATASAPAAGGSAGGPGGAGLSVALRQDFARRVAFVTGTGTGRGTGTVSVSVKLPFELPDNEGEFTVRAFTTTRRSSATPSTSTSAESSSAAALTPATLHWSSTETALISRIPALLRPALPRFLRVGDSAEVGAALVLAPEVRTQAPNAAFRVELMELSGASLLEEDQKVQIVTPDSATERIFWKVRADRGLGTATVRFGLSLQMEDGLLVPLDAVEETIEVLPHQSKVVVGTSSSLSASALLEGTEGETSAVVQEALALPSAVPGFGGLNLTAASGFSAGILGLMDSVRGGAFKDYRGKPIEHPGGGSLLSYLFASSVISDAYGIPLSQEAQSAARKALKLLPEYTDSEGACVS</sequence>
<keyword evidence="5" id="KW-0479">Metal-binding</keyword>
<feature type="region of interest" description="Disordered" evidence="10">
    <location>
        <begin position="494"/>
        <end position="545"/>
    </location>
</feature>
<organism evidence="12">
    <name type="scientific">Chromera velia CCMP2878</name>
    <dbReference type="NCBI Taxonomy" id="1169474"/>
    <lineage>
        <taxon>Eukaryota</taxon>
        <taxon>Sar</taxon>
        <taxon>Alveolata</taxon>
        <taxon>Colpodellida</taxon>
        <taxon>Chromeraceae</taxon>
        <taxon>Chromera</taxon>
    </lineage>
</organism>